<dbReference type="EMBL" id="VBAM01000121">
    <property type="protein sequence ID" value="TMJ14218.1"/>
    <property type="molecule type" value="Genomic_DNA"/>
</dbReference>
<gene>
    <name evidence="3" type="ORF">E6H02_03705</name>
</gene>
<accession>A0A537M1T1</accession>
<evidence type="ECO:0000313" key="4">
    <source>
        <dbReference type="Proteomes" id="UP000320393"/>
    </source>
</evidence>
<dbReference type="SUPFAM" id="SSF49503">
    <property type="entry name" value="Cupredoxins"/>
    <property type="match status" value="1"/>
</dbReference>
<dbReference type="Proteomes" id="UP000320393">
    <property type="component" value="Unassembled WGS sequence"/>
</dbReference>
<evidence type="ECO:0000313" key="3">
    <source>
        <dbReference type="EMBL" id="TMJ14218.1"/>
    </source>
</evidence>
<feature type="transmembrane region" description="Helical" evidence="1">
    <location>
        <begin position="59"/>
        <end position="82"/>
    </location>
</feature>
<organism evidence="3 4">
    <name type="scientific">Candidatus Segetimicrobium genomatis</name>
    <dbReference type="NCBI Taxonomy" id="2569760"/>
    <lineage>
        <taxon>Bacteria</taxon>
        <taxon>Bacillati</taxon>
        <taxon>Candidatus Sysuimicrobiota</taxon>
        <taxon>Candidatus Sysuimicrobiia</taxon>
        <taxon>Candidatus Sysuimicrobiales</taxon>
        <taxon>Candidatus Segetimicrobiaceae</taxon>
        <taxon>Candidatus Segetimicrobium</taxon>
    </lineage>
</organism>
<sequence length="250" mass="26990">MRARRLDAGRAKIDPEPVGGLPRLLVGLGAEDAAGPQFQYVKCFLRVHRGSITGARWHILLCAPGCLQVFYITRYILASPAVGGLHNGPPRERGGVSVRVRFQILAVPVVAVLLFGLGAASPAPAQMRRVIHIAMSSYKFEPNLFFVNEGDTVVLQLENIDQQRPHAFNSPYLSKVDFTVSGQSVQGVTPDGTKYVRLEPGQKAEITFVAQGHGQYGFICSLAGAGYNHAARGQTGAFVVWPAGYHPATK</sequence>
<dbReference type="Pfam" id="PF13473">
    <property type="entry name" value="Cupredoxin_1"/>
    <property type="match status" value="1"/>
</dbReference>
<feature type="domain" description="EfeO-type cupredoxin-like" evidence="2">
    <location>
        <begin position="111"/>
        <end position="222"/>
    </location>
</feature>
<keyword evidence="1" id="KW-0472">Membrane</keyword>
<keyword evidence="1" id="KW-0812">Transmembrane</keyword>
<reference evidence="3 4" key="1">
    <citation type="journal article" date="2019" name="Nat. Microbiol.">
        <title>Mediterranean grassland soil C-N compound turnover is dependent on rainfall and depth, and is mediated by genomically divergent microorganisms.</title>
        <authorList>
            <person name="Diamond S."/>
            <person name="Andeer P.F."/>
            <person name="Li Z."/>
            <person name="Crits-Christoph A."/>
            <person name="Burstein D."/>
            <person name="Anantharaman K."/>
            <person name="Lane K.R."/>
            <person name="Thomas B.C."/>
            <person name="Pan C."/>
            <person name="Northen T.R."/>
            <person name="Banfield J.F."/>
        </authorList>
    </citation>
    <scope>NUCLEOTIDE SEQUENCE [LARGE SCALE GENOMIC DNA]</scope>
    <source>
        <strain evidence="3">NP_5</strain>
    </source>
</reference>
<evidence type="ECO:0000259" key="2">
    <source>
        <dbReference type="Pfam" id="PF13473"/>
    </source>
</evidence>
<dbReference type="InterPro" id="IPR028096">
    <property type="entry name" value="EfeO_Cupredoxin"/>
</dbReference>
<keyword evidence="1" id="KW-1133">Transmembrane helix</keyword>
<comment type="caution">
    <text evidence="3">The sequence shown here is derived from an EMBL/GenBank/DDBJ whole genome shotgun (WGS) entry which is preliminary data.</text>
</comment>
<dbReference type="AlphaFoldDB" id="A0A537M1T1"/>
<dbReference type="Gene3D" id="2.60.40.420">
    <property type="entry name" value="Cupredoxins - blue copper proteins"/>
    <property type="match status" value="1"/>
</dbReference>
<dbReference type="InterPro" id="IPR008972">
    <property type="entry name" value="Cupredoxin"/>
</dbReference>
<protein>
    <recommendedName>
        <fullName evidence="2">EfeO-type cupredoxin-like domain-containing protein</fullName>
    </recommendedName>
</protein>
<proteinExistence type="predicted"/>
<name>A0A537M1T1_9BACT</name>
<feature type="transmembrane region" description="Helical" evidence="1">
    <location>
        <begin position="102"/>
        <end position="120"/>
    </location>
</feature>
<evidence type="ECO:0000256" key="1">
    <source>
        <dbReference type="SAM" id="Phobius"/>
    </source>
</evidence>